<protein>
    <submittedName>
        <fullName evidence="6">NAD(P)-dependent oxidoreductase</fullName>
    </submittedName>
</protein>
<dbReference type="Gene3D" id="3.40.50.720">
    <property type="entry name" value="NAD(P)-binding Rossmann-like Domain"/>
    <property type="match status" value="1"/>
</dbReference>
<dbReference type="PROSITE" id="PS00895">
    <property type="entry name" value="3_HYDROXYISOBUT_DH"/>
    <property type="match status" value="1"/>
</dbReference>
<reference evidence="7" key="1">
    <citation type="journal article" date="2019" name="Int. J. Syst. Evol. Microbiol.">
        <title>The Global Catalogue of Microorganisms (GCM) 10K type strain sequencing project: providing services to taxonomists for standard genome sequencing and annotation.</title>
        <authorList>
            <consortium name="The Broad Institute Genomics Platform"/>
            <consortium name="The Broad Institute Genome Sequencing Center for Infectious Disease"/>
            <person name="Wu L."/>
            <person name="Ma J."/>
        </authorList>
    </citation>
    <scope>NUCLEOTIDE SEQUENCE [LARGE SCALE GENOMIC DNA]</scope>
    <source>
        <strain evidence="7">JCM 18014</strain>
    </source>
</reference>
<sequence>MDIEPRKVAFLGLGVMGGPMAGHLASAGHKVIGYNRTAAKSAKWRENLAQRGVDVSTAATPVEAVADCDVVLACLGNDDDVRSVLLGEAGALEAMKRGATLVDHTTVSPALARELAEAASAHGVMFVDAPVSGGQAGAQNGKLAIMCGGSDDAMAAATPVMEAYAARIVHVGDAGAGQACKAVNQVCIAGVLAGLSEGVRLAQATGVDTDKVLEAISGGAAQSWQMENRWPTMVKGEFDFGFAIDWMRKDLAIAMAEGKEVGISLPVTALVDQFYAQVQAQGGARQDTSALIRHLPEVSR</sequence>
<dbReference type="InterPro" id="IPR008927">
    <property type="entry name" value="6-PGluconate_DH-like_C_sf"/>
</dbReference>
<dbReference type="SUPFAM" id="SSF48179">
    <property type="entry name" value="6-phosphogluconate dehydrogenase C-terminal domain-like"/>
    <property type="match status" value="1"/>
</dbReference>
<dbReference type="SUPFAM" id="SSF51735">
    <property type="entry name" value="NAD(P)-binding Rossmann-fold domains"/>
    <property type="match status" value="1"/>
</dbReference>
<dbReference type="InterPro" id="IPR036291">
    <property type="entry name" value="NAD(P)-bd_dom_sf"/>
</dbReference>
<dbReference type="PIRSF" id="PIRSF000103">
    <property type="entry name" value="HIBADH"/>
    <property type="match status" value="1"/>
</dbReference>
<dbReference type="PANTHER" id="PTHR43060">
    <property type="entry name" value="3-HYDROXYISOBUTYRATE DEHYDROGENASE-LIKE 1, MITOCHONDRIAL-RELATED"/>
    <property type="match status" value="1"/>
</dbReference>
<evidence type="ECO:0000313" key="6">
    <source>
        <dbReference type="EMBL" id="GAA5061826.1"/>
    </source>
</evidence>
<feature type="domain" description="3-hydroxyisobutyrate dehydrogenase-like NAD-binding" evidence="5">
    <location>
        <begin position="175"/>
        <end position="295"/>
    </location>
</feature>
<dbReference type="EMBL" id="BAABHV010000022">
    <property type="protein sequence ID" value="GAA5061826.1"/>
    <property type="molecule type" value="Genomic_DNA"/>
</dbReference>
<name>A0ABP9KMH7_9SPHN</name>
<gene>
    <name evidence="6" type="ORF">GCM10023208_31640</name>
</gene>
<dbReference type="InterPro" id="IPR029154">
    <property type="entry name" value="HIBADH-like_NADP-bd"/>
</dbReference>
<dbReference type="PANTHER" id="PTHR43060:SF15">
    <property type="entry name" value="3-HYDROXYISOBUTYRATE DEHYDROGENASE-LIKE 1, MITOCHONDRIAL-RELATED"/>
    <property type="match status" value="1"/>
</dbReference>
<dbReference type="InterPro" id="IPR006115">
    <property type="entry name" value="6PGDH_NADP-bd"/>
</dbReference>
<feature type="domain" description="6-phosphogluconate dehydrogenase NADP-binding" evidence="4">
    <location>
        <begin position="7"/>
        <end position="172"/>
    </location>
</feature>
<dbReference type="Gene3D" id="1.10.1040.10">
    <property type="entry name" value="N-(1-d-carboxylethyl)-l-norvaline Dehydrogenase, domain 2"/>
    <property type="match status" value="1"/>
</dbReference>
<dbReference type="RefSeq" id="WP_428831675.1">
    <property type="nucleotide sequence ID" value="NZ_BAABHV010000022.1"/>
</dbReference>
<dbReference type="Pfam" id="PF03446">
    <property type="entry name" value="NAD_binding_2"/>
    <property type="match status" value="1"/>
</dbReference>
<comment type="caution">
    <text evidence="6">The sequence shown here is derived from an EMBL/GenBank/DDBJ whole genome shotgun (WGS) entry which is preliminary data.</text>
</comment>
<dbReference type="InterPro" id="IPR015815">
    <property type="entry name" value="HIBADH-related"/>
</dbReference>
<evidence type="ECO:0000256" key="1">
    <source>
        <dbReference type="ARBA" id="ARBA00009080"/>
    </source>
</evidence>
<evidence type="ECO:0000259" key="4">
    <source>
        <dbReference type="Pfam" id="PF03446"/>
    </source>
</evidence>
<evidence type="ECO:0000259" key="5">
    <source>
        <dbReference type="Pfam" id="PF14833"/>
    </source>
</evidence>
<keyword evidence="2" id="KW-0560">Oxidoreductase</keyword>
<accession>A0ABP9KMH7</accession>
<dbReference type="Proteomes" id="UP001500518">
    <property type="component" value="Unassembled WGS sequence"/>
</dbReference>
<evidence type="ECO:0000256" key="2">
    <source>
        <dbReference type="ARBA" id="ARBA00023002"/>
    </source>
</evidence>
<keyword evidence="7" id="KW-1185">Reference proteome</keyword>
<comment type="similarity">
    <text evidence="1">Belongs to the HIBADH-related family.</text>
</comment>
<organism evidence="6 7">
    <name type="scientific">Erythrobacter westpacificensis</name>
    <dbReference type="NCBI Taxonomy" id="1055231"/>
    <lineage>
        <taxon>Bacteria</taxon>
        <taxon>Pseudomonadati</taxon>
        <taxon>Pseudomonadota</taxon>
        <taxon>Alphaproteobacteria</taxon>
        <taxon>Sphingomonadales</taxon>
        <taxon>Erythrobacteraceae</taxon>
        <taxon>Erythrobacter/Porphyrobacter group</taxon>
        <taxon>Erythrobacter</taxon>
    </lineage>
</organism>
<dbReference type="InterPro" id="IPR013328">
    <property type="entry name" value="6PGD_dom2"/>
</dbReference>
<dbReference type="InterPro" id="IPR002204">
    <property type="entry name" value="3-OH-isobutyrate_DH-rel_CS"/>
</dbReference>
<proteinExistence type="inferred from homology"/>
<evidence type="ECO:0000256" key="3">
    <source>
        <dbReference type="ARBA" id="ARBA00023027"/>
    </source>
</evidence>
<evidence type="ECO:0000313" key="7">
    <source>
        <dbReference type="Proteomes" id="UP001500518"/>
    </source>
</evidence>
<keyword evidence="3" id="KW-0520">NAD</keyword>
<dbReference type="Pfam" id="PF14833">
    <property type="entry name" value="NAD_binding_11"/>
    <property type="match status" value="1"/>
</dbReference>